<gene>
    <name evidence="2" type="ORF">GCM10009118_09180</name>
</gene>
<evidence type="ECO:0000313" key="2">
    <source>
        <dbReference type="EMBL" id="GAA0874510.1"/>
    </source>
</evidence>
<keyword evidence="3" id="KW-1185">Reference proteome</keyword>
<sequence length="305" mass="34701">MTTFNKYTLTSLFLLVVLANTHAQNSGFLGKKNMFSISTGGGIRVLPIILPEVGEVNNLNYNKYNESDDSFDEKKNLFKWNVNFSYKRLIKRNLAIGIMGQYTTYQASSNVFGSAYYSYSDYDYYGNNYGNYTINPSRISSPKFNVFSLRPVITLSPKKSLLPMGISHTFGLGFSVMQMNTNKEYYFAGSPILPGEYGATGPLETHQLIAPEGFKNNYWGLDFFYSASINYPITRFMMIEFGYDMRVGYAFPNRGKRMANETLFDTNSDMERISERILNADFQDALAHEGMFSILSLRLGLVFVF</sequence>
<proteinExistence type="predicted"/>
<dbReference type="Proteomes" id="UP001501126">
    <property type="component" value="Unassembled WGS sequence"/>
</dbReference>
<evidence type="ECO:0000256" key="1">
    <source>
        <dbReference type="SAM" id="SignalP"/>
    </source>
</evidence>
<evidence type="ECO:0008006" key="4">
    <source>
        <dbReference type="Google" id="ProtNLM"/>
    </source>
</evidence>
<comment type="caution">
    <text evidence="2">The sequence shown here is derived from an EMBL/GenBank/DDBJ whole genome shotgun (WGS) entry which is preliminary data.</text>
</comment>
<organism evidence="2 3">
    <name type="scientific">Wandonia haliotis</name>
    <dbReference type="NCBI Taxonomy" id="574963"/>
    <lineage>
        <taxon>Bacteria</taxon>
        <taxon>Pseudomonadati</taxon>
        <taxon>Bacteroidota</taxon>
        <taxon>Flavobacteriia</taxon>
        <taxon>Flavobacteriales</taxon>
        <taxon>Crocinitomicaceae</taxon>
        <taxon>Wandonia</taxon>
    </lineage>
</organism>
<accession>A0ABN1MMI1</accession>
<reference evidence="2 3" key="1">
    <citation type="journal article" date="2019" name="Int. J. Syst. Evol. Microbiol.">
        <title>The Global Catalogue of Microorganisms (GCM) 10K type strain sequencing project: providing services to taxonomists for standard genome sequencing and annotation.</title>
        <authorList>
            <consortium name="The Broad Institute Genomics Platform"/>
            <consortium name="The Broad Institute Genome Sequencing Center for Infectious Disease"/>
            <person name="Wu L."/>
            <person name="Ma J."/>
        </authorList>
    </citation>
    <scope>NUCLEOTIDE SEQUENCE [LARGE SCALE GENOMIC DNA]</scope>
    <source>
        <strain evidence="2 3">JCM 16083</strain>
    </source>
</reference>
<dbReference type="EMBL" id="BAAAFH010000003">
    <property type="protein sequence ID" value="GAA0874510.1"/>
    <property type="molecule type" value="Genomic_DNA"/>
</dbReference>
<name>A0ABN1MMI1_9FLAO</name>
<keyword evidence="1" id="KW-0732">Signal</keyword>
<evidence type="ECO:0000313" key="3">
    <source>
        <dbReference type="Proteomes" id="UP001501126"/>
    </source>
</evidence>
<feature type="chain" id="PRO_5045706651" description="Outer membrane protein beta-barrel domain-containing protein" evidence="1">
    <location>
        <begin position="24"/>
        <end position="305"/>
    </location>
</feature>
<dbReference type="RefSeq" id="WP_343785407.1">
    <property type="nucleotide sequence ID" value="NZ_BAAAFH010000003.1"/>
</dbReference>
<protein>
    <recommendedName>
        <fullName evidence="4">Outer membrane protein beta-barrel domain-containing protein</fullName>
    </recommendedName>
</protein>
<feature type="signal peptide" evidence="1">
    <location>
        <begin position="1"/>
        <end position="23"/>
    </location>
</feature>